<protein>
    <recommendedName>
        <fullName evidence="5">ACB domain-containing protein</fullName>
    </recommendedName>
</protein>
<dbReference type="PANTHER" id="PTHR23310">
    <property type="entry name" value="ACYL-COA-BINDING PROTEIN, ACBP"/>
    <property type="match status" value="1"/>
</dbReference>
<dbReference type="InterPro" id="IPR035984">
    <property type="entry name" value="Acyl-CoA-binding_sf"/>
</dbReference>
<evidence type="ECO:0000256" key="1">
    <source>
        <dbReference type="ARBA" id="ARBA00023121"/>
    </source>
</evidence>
<dbReference type="PANTHER" id="PTHR23310:SF133">
    <property type="entry name" value="COA BINDING PROTEIN, PUTATIVE (AFU_ORTHOLOGUE AFUA_1G12300)-RELATED"/>
    <property type="match status" value="1"/>
</dbReference>
<sequence>MADSVDRVFVHALNTVKKLPRSGSSRPPPEDRMKLYGLYKQSMEGDVDGMVQRPTGTSDQEIMEARKWDSWHEQKGLSKTEAKRRYITTLIDAMHRYAITTPDARELVSELEFVWDQIKSNQHSSSSASPTTPGQQRGNSQQPSSAVSAASVTTQRRHPLGLSHSQSVSAAGLQILPPMSPTDDSAARFTTFPAIGMGVQTDDEEAGHRADNDHTPEDDDDDDDGDEHYETMDEFDENGLPKVTVINEPAVYNKDPAVATTTTAAGILSPARSVRTQTIAVDNDTPRRKLHRQPPSSHHSQPLTATRRSTAAALSSSSSAAAAAAAAASRTPNPHSTTQNYARWKQRVEVALTKMTAELAAMREQLDVARTSAATVNVNIPRGRLNWLRRWISWGVWLVVKHLFVDAVVLGVLVVWMRRRGDRRVEHVVSLLSGFLGERLRLRRGDTPEVTRTFVVA</sequence>
<feature type="compositionally biased region" description="Low complexity" evidence="3">
    <location>
        <begin position="303"/>
        <end position="316"/>
    </location>
</feature>
<keyword evidence="4" id="KW-0812">Transmembrane</keyword>
<dbReference type="GO" id="GO:0000062">
    <property type="term" value="F:fatty-acyl-CoA binding"/>
    <property type="evidence" value="ECO:0007669"/>
    <property type="project" value="InterPro"/>
</dbReference>
<feature type="compositionally biased region" description="Acidic residues" evidence="3">
    <location>
        <begin position="216"/>
        <end position="235"/>
    </location>
</feature>
<feature type="region of interest" description="Disordered" evidence="3">
    <location>
        <begin position="276"/>
        <end position="316"/>
    </location>
</feature>
<dbReference type="GO" id="GO:0006631">
    <property type="term" value="P:fatty acid metabolic process"/>
    <property type="evidence" value="ECO:0007669"/>
    <property type="project" value="TreeGrafter"/>
</dbReference>
<keyword evidence="4" id="KW-0472">Membrane</keyword>
<name>A0AAV9V510_9PEZI</name>
<evidence type="ECO:0000259" key="5">
    <source>
        <dbReference type="PROSITE" id="PS51228"/>
    </source>
</evidence>
<feature type="region of interest" description="Disordered" evidence="3">
    <location>
        <begin position="121"/>
        <end position="164"/>
    </location>
</feature>
<feature type="compositionally biased region" description="Basic and acidic residues" evidence="3">
    <location>
        <begin position="206"/>
        <end position="215"/>
    </location>
</feature>
<keyword evidence="7" id="KW-1185">Reference proteome</keyword>
<feature type="transmembrane region" description="Helical" evidence="4">
    <location>
        <begin position="391"/>
        <end position="416"/>
    </location>
</feature>
<dbReference type="InterPro" id="IPR014352">
    <property type="entry name" value="FERM/acyl-CoA-bd_prot_sf"/>
</dbReference>
<evidence type="ECO:0000313" key="6">
    <source>
        <dbReference type="EMBL" id="KAK6354941.1"/>
    </source>
</evidence>
<evidence type="ECO:0000256" key="2">
    <source>
        <dbReference type="SAM" id="Coils"/>
    </source>
</evidence>
<dbReference type="AlphaFoldDB" id="A0AAV9V510"/>
<reference evidence="6 7" key="1">
    <citation type="submission" date="2019-10" db="EMBL/GenBank/DDBJ databases">
        <authorList>
            <person name="Palmer J.M."/>
        </authorList>
    </citation>
    <scope>NUCLEOTIDE SEQUENCE [LARGE SCALE GENOMIC DNA]</scope>
    <source>
        <strain evidence="6 7">TWF696</strain>
    </source>
</reference>
<dbReference type="Pfam" id="PF00887">
    <property type="entry name" value="ACBP"/>
    <property type="match status" value="1"/>
</dbReference>
<dbReference type="Gene3D" id="1.20.80.10">
    <property type="match status" value="1"/>
</dbReference>
<dbReference type="PROSITE" id="PS51228">
    <property type="entry name" value="ACB_2"/>
    <property type="match status" value="1"/>
</dbReference>
<organism evidence="6 7">
    <name type="scientific">Orbilia brochopaga</name>
    <dbReference type="NCBI Taxonomy" id="3140254"/>
    <lineage>
        <taxon>Eukaryota</taxon>
        <taxon>Fungi</taxon>
        <taxon>Dikarya</taxon>
        <taxon>Ascomycota</taxon>
        <taxon>Pezizomycotina</taxon>
        <taxon>Orbiliomycetes</taxon>
        <taxon>Orbiliales</taxon>
        <taxon>Orbiliaceae</taxon>
        <taxon>Orbilia</taxon>
    </lineage>
</organism>
<feature type="compositionally biased region" description="Low complexity" evidence="3">
    <location>
        <begin position="140"/>
        <end position="154"/>
    </location>
</feature>
<keyword evidence="2" id="KW-0175">Coiled coil</keyword>
<feature type="coiled-coil region" evidence="2">
    <location>
        <begin position="345"/>
        <end position="372"/>
    </location>
</feature>
<keyword evidence="4" id="KW-1133">Transmembrane helix</keyword>
<evidence type="ECO:0000313" key="7">
    <source>
        <dbReference type="Proteomes" id="UP001375240"/>
    </source>
</evidence>
<dbReference type="Proteomes" id="UP001375240">
    <property type="component" value="Unassembled WGS sequence"/>
</dbReference>
<gene>
    <name evidence="6" type="ORF">TWF696_004069</name>
</gene>
<feature type="compositionally biased region" description="Polar residues" evidence="3">
    <location>
        <begin position="121"/>
        <end position="139"/>
    </location>
</feature>
<keyword evidence="1" id="KW-0446">Lipid-binding</keyword>
<proteinExistence type="predicted"/>
<accession>A0AAV9V510</accession>
<feature type="region of interest" description="Disordered" evidence="3">
    <location>
        <begin position="198"/>
        <end position="235"/>
    </location>
</feature>
<feature type="domain" description="ACB" evidence="5">
    <location>
        <begin position="5"/>
        <end position="99"/>
    </location>
</feature>
<evidence type="ECO:0000256" key="4">
    <source>
        <dbReference type="SAM" id="Phobius"/>
    </source>
</evidence>
<dbReference type="EMBL" id="JAVHNQ010000002">
    <property type="protein sequence ID" value="KAK6354941.1"/>
    <property type="molecule type" value="Genomic_DNA"/>
</dbReference>
<comment type="caution">
    <text evidence="6">The sequence shown here is derived from an EMBL/GenBank/DDBJ whole genome shotgun (WGS) entry which is preliminary data.</text>
</comment>
<dbReference type="InterPro" id="IPR000582">
    <property type="entry name" value="Acyl-CoA-binding_protein"/>
</dbReference>
<evidence type="ECO:0000256" key="3">
    <source>
        <dbReference type="SAM" id="MobiDB-lite"/>
    </source>
</evidence>
<dbReference type="SUPFAM" id="SSF47027">
    <property type="entry name" value="Acyl-CoA binding protein"/>
    <property type="match status" value="1"/>
</dbReference>